<dbReference type="Proteomes" id="UP000598174">
    <property type="component" value="Unassembled WGS sequence"/>
</dbReference>
<feature type="transmembrane region" description="Helical" evidence="6">
    <location>
        <begin position="174"/>
        <end position="193"/>
    </location>
</feature>
<reference evidence="8" key="1">
    <citation type="submission" date="2021-01" db="EMBL/GenBank/DDBJ databases">
        <title>Whole genome shotgun sequence of Actinoplanes ferrugineus NBRC 15555.</title>
        <authorList>
            <person name="Komaki H."/>
            <person name="Tamura T."/>
        </authorList>
    </citation>
    <scope>NUCLEOTIDE SEQUENCE</scope>
    <source>
        <strain evidence="8">NBRC 15555</strain>
    </source>
</reference>
<feature type="transmembrane region" description="Helical" evidence="6">
    <location>
        <begin position="370"/>
        <end position="393"/>
    </location>
</feature>
<evidence type="ECO:0000313" key="9">
    <source>
        <dbReference type="Proteomes" id="UP000598174"/>
    </source>
</evidence>
<keyword evidence="3 6" id="KW-0812">Transmembrane</keyword>
<dbReference type="Pfam" id="PF07690">
    <property type="entry name" value="MFS_1"/>
    <property type="match status" value="1"/>
</dbReference>
<protein>
    <submittedName>
        <fullName evidence="8">MFS transporter</fullName>
    </submittedName>
</protein>
<feature type="transmembrane region" description="Helical" evidence="6">
    <location>
        <begin position="414"/>
        <end position="432"/>
    </location>
</feature>
<dbReference type="PANTHER" id="PTHR42718:SF9">
    <property type="entry name" value="MAJOR FACILITATOR SUPERFAMILY MULTIDRUG TRANSPORTER MFSC"/>
    <property type="match status" value="1"/>
</dbReference>
<feature type="transmembrane region" description="Helical" evidence="6">
    <location>
        <begin position="228"/>
        <end position="251"/>
    </location>
</feature>
<evidence type="ECO:0000259" key="7">
    <source>
        <dbReference type="PROSITE" id="PS50850"/>
    </source>
</evidence>
<evidence type="ECO:0000256" key="5">
    <source>
        <dbReference type="ARBA" id="ARBA00023136"/>
    </source>
</evidence>
<feature type="transmembrane region" description="Helical" evidence="6">
    <location>
        <begin position="272"/>
        <end position="296"/>
    </location>
</feature>
<feature type="transmembrane region" description="Helical" evidence="6">
    <location>
        <begin position="142"/>
        <end position="168"/>
    </location>
</feature>
<feature type="transmembrane region" description="Helical" evidence="6">
    <location>
        <begin position="346"/>
        <end position="364"/>
    </location>
</feature>
<organism evidence="8 9">
    <name type="scientific">Paractinoplanes ferrugineus</name>
    <dbReference type="NCBI Taxonomy" id="113564"/>
    <lineage>
        <taxon>Bacteria</taxon>
        <taxon>Bacillati</taxon>
        <taxon>Actinomycetota</taxon>
        <taxon>Actinomycetes</taxon>
        <taxon>Micromonosporales</taxon>
        <taxon>Micromonosporaceae</taxon>
        <taxon>Paractinoplanes</taxon>
    </lineage>
</organism>
<evidence type="ECO:0000313" key="8">
    <source>
        <dbReference type="EMBL" id="GIE10795.1"/>
    </source>
</evidence>
<feature type="domain" description="Major facilitator superfamily (MFS) profile" evidence="7">
    <location>
        <begin position="19"/>
        <end position="471"/>
    </location>
</feature>
<dbReference type="InterPro" id="IPR011701">
    <property type="entry name" value="MFS"/>
</dbReference>
<dbReference type="GO" id="GO:0005886">
    <property type="term" value="C:plasma membrane"/>
    <property type="evidence" value="ECO:0007669"/>
    <property type="project" value="UniProtKB-SubCell"/>
</dbReference>
<dbReference type="AlphaFoldDB" id="A0A919IXR2"/>
<dbReference type="GO" id="GO:0022857">
    <property type="term" value="F:transmembrane transporter activity"/>
    <property type="evidence" value="ECO:0007669"/>
    <property type="project" value="InterPro"/>
</dbReference>
<dbReference type="InterPro" id="IPR020846">
    <property type="entry name" value="MFS_dom"/>
</dbReference>
<feature type="transmembrane region" description="Helical" evidence="6">
    <location>
        <begin position="85"/>
        <end position="102"/>
    </location>
</feature>
<feature type="transmembrane region" description="Helical" evidence="6">
    <location>
        <begin position="54"/>
        <end position="73"/>
    </location>
</feature>
<feature type="transmembrane region" description="Helical" evidence="6">
    <location>
        <begin position="316"/>
        <end position="334"/>
    </location>
</feature>
<feature type="transmembrane region" description="Helical" evidence="6">
    <location>
        <begin position="444"/>
        <end position="467"/>
    </location>
</feature>
<dbReference type="Gene3D" id="1.20.1250.20">
    <property type="entry name" value="MFS general substrate transporter like domains"/>
    <property type="match status" value="2"/>
</dbReference>
<dbReference type="InterPro" id="IPR036259">
    <property type="entry name" value="MFS_trans_sf"/>
</dbReference>
<name>A0A919IXR2_9ACTN</name>
<evidence type="ECO:0000256" key="1">
    <source>
        <dbReference type="ARBA" id="ARBA00004651"/>
    </source>
</evidence>
<keyword evidence="2" id="KW-0813">Transport</keyword>
<accession>A0A919IXR2</accession>
<proteinExistence type="predicted"/>
<evidence type="ECO:0000256" key="6">
    <source>
        <dbReference type="SAM" id="Phobius"/>
    </source>
</evidence>
<feature type="transmembrane region" description="Helical" evidence="6">
    <location>
        <begin position="20"/>
        <end position="42"/>
    </location>
</feature>
<evidence type="ECO:0000256" key="4">
    <source>
        <dbReference type="ARBA" id="ARBA00022989"/>
    </source>
</evidence>
<evidence type="ECO:0000256" key="3">
    <source>
        <dbReference type="ARBA" id="ARBA00022692"/>
    </source>
</evidence>
<keyword evidence="9" id="KW-1185">Reference proteome</keyword>
<comment type="caution">
    <text evidence="8">The sequence shown here is derived from an EMBL/GenBank/DDBJ whole genome shotgun (WGS) entry which is preliminary data.</text>
</comment>
<feature type="transmembrane region" description="Helical" evidence="6">
    <location>
        <begin position="205"/>
        <end position="222"/>
    </location>
</feature>
<gene>
    <name evidence="8" type="ORF">Afe05nite_26350</name>
</gene>
<dbReference type="EMBL" id="BOMM01000020">
    <property type="protein sequence ID" value="GIE10795.1"/>
    <property type="molecule type" value="Genomic_DNA"/>
</dbReference>
<dbReference type="PANTHER" id="PTHR42718">
    <property type="entry name" value="MAJOR FACILITATOR SUPERFAMILY MULTIDRUG TRANSPORTER MFSC"/>
    <property type="match status" value="1"/>
</dbReference>
<comment type="subcellular location">
    <subcellularLocation>
        <location evidence="1">Cell membrane</location>
        <topology evidence="1">Multi-pass membrane protein</topology>
    </subcellularLocation>
</comment>
<keyword evidence="5 6" id="KW-0472">Membrane</keyword>
<dbReference type="PROSITE" id="PS50850">
    <property type="entry name" value="MFS"/>
    <property type="match status" value="1"/>
</dbReference>
<evidence type="ECO:0000256" key="2">
    <source>
        <dbReference type="ARBA" id="ARBA00022448"/>
    </source>
</evidence>
<dbReference type="SUPFAM" id="SSF103473">
    <property type="entry name" value="MFS general substrate transporter"/>
    <property type="match status" value="1"/>
</dbReference>
<sequence>MLGSGSSFGFMPSQSSRMALPVSCYVVLLVSALQTLVVPVVSNIQADLGVSATSASWVVTANLLAAAVLTPMLGRLGDLYGRRPVMLGVLLIVLAGSVLAATTSSLALLLVARVAQAASFGLFPLSIGVLREELPPRRLTGAMATVSGMLAVGAGLGLTVTGLLMAHGGDYHQLFWLATALSVIGVAGVWTLPRRAAVATGRLDWIGAGLLGLGLVLLLMPLEEGNSWGWGSARVLGSLAAAVLVLIVFVLAERRIRQPLVTMRMLTHRPLVIANLAGLFLGFSMFAIFLAVSYLVQTPPAITGYGFGSTVLAASVVYLLPGTAAGVVTAPLGGRLVGRFGPKNTLITAAVLAFAGFGMLVVRHAATWEIIVGAFVVNTAVMFGYAALPALLIAHVSPAETGIANSVNSIARSIGMSLGTAFVVTMVTRNLIPGAPVPLPHESQYTAVFATGAVLALLAGILVAWALPRSRPTHLSTLEAEEEEVFGAAGLAVPAELIAKQGAR</sequence>
<keyword evidence="4 6" id="KW-1133">Transmembrane helix</keyword>